<sequence length="96" mass="10117">MSNSSLPSLIRTCPARVSERSRLPIRTPLAVNSGSAMFTRPLARVSVCRTVLPGRPESGTGVGVPRSGALLPPVSVPPCAAEHQCMRSGSQGREKH</sequence>
<dbReference type="Proteomes" id="UP001500973">
    <property type="component" value="Unassembled WGS sequence"/>
</dbReference>
<protein>
    <submittedName>
        <fullName evidence="1">Uncharacterized protein</fullName>
    </submittedName>
</protein>
<evidence type="ECO:0000313" key="1">
    <source>
        <dbReference type="EMBL" id="GAA1420256.1"/>
    </source>
</evidence>
<evidence type="ECO:0000313" key="2">
    <source>
        <dbReference type="Proteomes" id="UP001500973"/>
    </source>
</evidence>
<dbReference type="EMBL" id="BAAAIZ010000021">
    <property type="protein sequence ID" value="GAA1420256.1"/>
    <property type="molecule type" value="Genomic_DNA"/>
</dbReference>
<accession>A0ABP4JF01</accession>
<organism evidence="1 2">
    <name type="scientific">Streptomyces thermospinosisporus</name>
    <dbReference type="NCBI Taxonomy" id="161482"/>
    <lineage>
        <taxon>Bacteria</taxon>
        <taxon>Bacillati</taxon>
        <taxon>Actinomycetota</taxon>
        <taxon>Actinomycetes</taxon>
        <taxon>Kitasatosporales</taxon>
        <taxon>Streptomycetaceae</taxon>
        <taxon>Streptomyces</taxon>
    </lineage>
</organism>
<name>A0ABP4JF01_9ACTN</name>
<reference evidence="2" key="1">
    <citation type="journal article" date="2019" name="Int. J. Syst. Evol. Microbiol.">
        <title>The Global Catalogue of Microorganisms (GCM) 10K type strain sequencing project: providing services to taxonomists for standard genome sequencing and annotation.</title>
        <authorList>
            <consortium name="The Broad Institute Genomics Platform"/>
            <consortium name="The Broad Institute Genome Sequencing Center for Infectious Disease"/>
            <person name="Wu L."/>
            <person name="Ma J."/>
        </authorList>
    </citation>
    <scope>NUCLEOTIDE SEQUENCE [LARGE SCALE GENOMIC DNA]</scope>
    <source>
        <strain evidence="2">JCM 11756</strain>
    </source>
</reference>
<proteinExistence type="predicted"/>
<gene>
    <name evidence="1" type="ORF">GCM10009601_18380</name>
</gene>
<keyword evidence="2" id="KW-1185">Reference proteome</keyword>
<comment type="caution">
    <text evidence="1">The sequence shown here is derived from an EMBL/GenBank/DDBJ whole genome shotgun (WGS) entry which is preliminary data.</text>
</comment>